<organism evidence="1 3">
    <name type="scientific">Bacillus infantis</name>
    <dbReference type="NCBI Taxonomy" id="324767"/>
    <lineage>
        <taxon>Bacteria</taxon>
        <taxon>Bacillati</taxon>
        <taxon>Bacillota</taxon>
        <taxon>Bacilli</taxon>
        <taxon>Bacillales</taxon>
        <taxon>Bacillaceae</taxon>
        <taxon>Bacillus</taxon>
    </lineage>
</organism>
<evidence type="ECO:0000313" key="4">
    <source>
        <dbReference type="Proteomes" id="UP000323732"/>
    </source>
</evidence>
<reference evidence="3 4" key="1">
    <citation type="submission" date="2019-08" db="EMBL/GenBank/DDBJ databases">
        <title>Bacillus genomes from the desert of Cuatro Cienegas, Coahuila.</title>
        <authorList>
            <person name="Olmedo-Alvarez G."/>
        </authorList>
    </citation>
    <scope>NUCLEOTIDE SEQUENCE [LARGE SCALE GENOMIC DNA]</scope>
    <source>
        <strain evidence="2 4">CH37_1T</strain>
        <strain evidence="1 3">CH446_14T</strain>
    </source>
</reference>
<evidence type="ECO:0000313" key="2">
    <source>
        <dbReference type="EMBL" id="TYS66647.1"/>
    </source>
</evidence>
<name>A0A5D4RIK7_9BACI</name>
<dbReference type="RefSeq" id="WP_094767195.1">
    <property type="nucleotide sequence ID" value="NZ_JAHXNN010000002.1"/>
</dbReference>
<evidence type="ECO:0000313" key="1">
    <source>
        <dbReference type="EMBL" id="TYS49222.1"/>
    </source>
</evidence>
<dbReference type="EMBL" id="VTER01000004">
    <property type="protein sequence ID" value="TYS49222.1"/>
    <property type="molecule type" value="Genomic_DNA"/>
</dbReference>
<dbReference type="AlphaFoldDB" id="A0A5D4RIK7"/>
<comment type="caution">
    <text evidence="1">The sequence shown here is derived from an EMBL/GenBank/DDBJ whole genome shotgun (WGS) entry which is preliminary data.</text>
</comment>
<evidence type="ECO:0008006" key="5">
    <source>
        <dbReference type="Google" id="ProtNLM"/>
    </source>
</evidence>
<proteinExistence type="predicted"/>
<dbReference type="EMBL" id="VTES01000001">
    <property type="protein sequence ID" value="TYS66647.1"/>
    <property type="molecule type" value="Genomic_DNA"/>
</dbReference>
<accession>A0A5D4RIK7</accession>
<protein>
    <recommendedName>
        <fullName evidence="5">DUF3892 domain-containing protein</fullName>
    </recommendedName>
</protein>
<evidence type="ECO:0000313" key="3">
    <source>
        <dbReference type="Proteomes" id="UP000322139"/>
    </source>
</evidence>
<gene>
    <name evidence="2" type="ORF">FZD47_03980</name>
    <name evidence="1" type="ORF">FZD51_08345</name>
</gene>
<sequence length="69" mass="7733">MQPEKLIAVQRNHLGEIMSFQTSGGRIISFRKALMEAEEGLIELAEAEHSLMENNVNTVNLLEDFPSFG</sequence>
<dbReference type="Proteomes" id="UP000322139">
    <property type="component" value="Unassembled WGS sequence"/>
</dbReference>
<dbReference type="Proteomes" id="UP000323732">
    <property type="component" value="Unassembled WGS sequence"/>
</dbReference>